<name>A0ABS1DJ87_9PROT</name>
<dbReference type="PANTHER" id="PTHR43685">
    <property type="entry name" value="GLYCOSYLTRANSFERASE"/>
    <property type="match status" value="1"/>
</dbReference>
<dbReference type="InterPro" id="IPR001173">
    <property type="entry name" value="Glyco_trans_2-like"/>
</dbReference>
<gene>
    <name evidence="3" type="ORF">CKO28_18265</name>
</gene>
<protein>
    <recommendedName>
        <fullName evidence="2">Glycosyltransferase 2-like domain-containing protein</fullName>
    </recommendedName>
</protein>
<evidence type="ECO:0000313" key="3">
    <source>
        <dbReference type="EMBL" id="MBK1669982.1"/>
    </source>
</evidence>
<dbReference type="Pfam" id="PF00535">
    <property type="entry name" value="Glycos_transf_2"/>
    <property type="match status" value="1"/>
</dbReference>
<proteinExistence type="predicted"/>
<comment type="caution">
    <text evidence="3">The sequence shown here is derived from an EMBL/GenBank/DDBJ whole genome shotgun (WGS) entry which is preliminary data.</text>
</comment>
<dbReference type="Proteomes" id="UP001296873">
    <property type="component" value="Unassembled WGS sequence"/>
</dbReference>
<feature type="domain" description="Glycosyltransferase 2-like" evidence="2">
    <location>
        <begin position="56"/>
        <end position="166"/>
    </location>
</feature>
<sequence>MYAGADLRAVSHANRRPARRPARGGLGRGVRRPDEMSRELGNRMDDIENAPVITTVIRAYNRAATIDRAIQSALAQTLDGQPIVVVDDASTDETPEKVRAYGDRIRLIVHDDNRGPSAAGNTGLAAVETPFVGFLDSDDAWHPEFLERMTAALQADPTKVFAYCSYRLVYEHAGIDFPVDTPAAPAGPGDVLKSIRAVTSATAAVTAAVRRVGGFQETLWYNEDQDLQIRCAFRYPNGFVRIPEYLMEYHIRGSNLTDNHDYNIFSILHTLDKYLKHPGVRKHSLSGTRLKSLYLFQMTGRKFVRSQVNKTPTRSVGLVILNGDFPAEVRAALAAHDLAPEALTLEITESVFERRSERLLCCRVAAVGRKPRQGER</sequence>
<evidence type="ECO:0000313" key="4">
    <source>
        <dbReference type="Proteomes" id="UP001296873"/>
    </source>
</evidence>
<dbReference type="PANTHER" id="PTHR43685:SF2">
    <property type="entry name" value="GLYCOSYLTRANSFERASE 2-LIKE DOMAIN-CONTAINING PROTEIN"/>
    <property type="match status" value="1"/>
</dbReference>
<keyword evidence="4" id="KW-1185">Reference proteome</keyword>
<dbReference type="Gene3D" id="3.90.550.10">
    <property type="entry name" value="Spore Coat Polysaccharide Biosynthesis Protein SpsA, Chain A"/>
    <property type="match status" value="1"/>
</dbReference>
<organism evidence="3 4">
    <name type="scientific">Rhodovibrio sodomensis</name>
    <dbReference type="NCBI Taxonomy" id="1088"/>
    <lineage>
        <taxon>Bacteria</taxon>
        <taxon>Pseudomonadati</taxon>
        <taxon>Pseudomonadota</taxon>
        <taxon>Alphaproteobacteria</taxon>
        <taxon>Rhodospirillales</taxon>
        <taxon>Rhodovibrionaceae</taxon>
        <taxon>Rhodovibrio</taxon>
    </lineage>
</organism>
<dbReference type="SUPFAM" id="SSF53448">
    <property type="entry name" value="Nucleotide-diphospho-sugar transferases"/>
    <property type="match status" value="1"/>
</dbReference>
<dbReference type="InterPro" id="IPR029044">
    <property type="entry name" value="Nucleotide-diphossugar_trans"/>
</dbReference>
<dbReference type="InterPro" id="IPR050834">
    <property type="entry name" value="Glycosyltransf_2"/>
</dbReference>
<dbReference type="CDD" id="cd00761">
    <property type="entry name" value="Glyco_tranf_GTA_type"/>
    <property type="match status" value="1"/>
</dbReference>
<reference evidence="3 4" key="1">
    <citation type="journal article" date="2020" name="Microorganisms">
        <title>Osmotic Adaptation and Compatible Solute Biosynthesis of Phototrophic Bacteria as Revealed from Genome Analyses.</title>
        <authorList>
            <person name="Imhoff J.F."/>
            <person name="Rahn T."/>
            <person name="Kunzel S."/>
            <person name="Keller A."/>
            <person name="Neulinger S.C."/>
        </authorList>
    </citation>
    <scope>NUCLEOTIDE SEQUENCE [LARGE SCALE GENOMIC DNA]</scope>
    <source>
        <strain evidence="3 4">DSM 9895</strain>
    </source>
</reference>
<feature type="compositionally biased region" description="Basic residues" evidence="1">
    <location>
        <begin position="13"/>
        <end position="22"/>
    </location>
</feature>
<evidence type="ECO:0000256" key="1">
    <source>
        <dbReference type="SAM" id="MobiDB-lite"/>
    </source>
</evidence>
<evidence type="ECO:0000259" key="2">
    <source>
        <dbReference type="Pfam" id="PF00535"/>
    </source>
</evidence>
<accession>A0ABS1DJ87</accession>
<feature type="region of interest" description="Disordered" evidence="1">
    <location>
        <begin position="1"/>
        <end position="39"/>
    </location>
</feature>
<dbReference type="EMBL" id="NRRL01000070">
    <property type="protein sequence ID" value="MBK1669982.1"/>
    <property type="molecule type" value="Genomic_DNA"/>
</dbReference>